<keyword evidence="2 7" id="KW-0812">Transmembrane</keyword>
<keyword evidence="5" id="KW-0443">Lipid metabolism</keyword>
<evidence type="ECO:0000256" key="3">
    <source>
        <dbReference type="ARBA" id="ARBA00022989"/>
    </source>
</evidence>
<accession>A0A1N6EIF0</accession>
<gene>
    <name evidence="9" type="ORF">SAMN02745824_1938</name>
</gene>
<dbReference type="InterPro" id="IPR051689">
    <property type="entry name" value="Sterol_desaturase/TMEM195"/>
</dbReference>
<feature type="domain" description="Fatty acid hydroxylase" evidence="8">
    <location>
        <begin position="92"/>
        <end position="224"/>
    </location>
</feature>
<evidence type="ECO:0000259" key="8">
    <source>
        <dbReference type="Pfam" id="PF04116"/>
    </source>
</evidence>
<evidence type="ECO:0000256" key="4">
    <source>
        <dbReference type="ARBA" id="ARBA00023002"/>
    </source>
</evidence>
<reference evidence="10" key="1">
    <citation type="submission" date="2016-11" db="EMBL/GenBank/DDBJ databases">
        <authorList>
            <person name="Varghese N."/>
            <person name="Submissions S."/>
        </authorList>
    </citation>
    <scope>NUCLEOTIDE SEQUENCE [LARGE SCALE GENOMIC DNA]</scope>
    <source>
        <strain evidence="10">DSM 22363</strain>
    </source>
</reference>
<evidence type="ECO:0000313" key="10">
    <source>
        <dbReference type="Proteomes" id="UP000185192"/>
    </source>
</evidence>
<dbReference type="STRING" id="1123272.SAMN02745824_1938"/>
<evidence type="ECO:0000256" key="6">
    <source>
        <dbReference type="ARBA" id="ARBA00023136"/>
    </source>
</evidence>
<dbReference type="InterPro" id="IPR006694">
    <property type="entry name" value="Fatty_acid_hydroxylase"/>
</dbReference>
<dbReference type="OrthoDB" id="9770329at2"/>
<dbReference type="GO" id="GO:0005506">
    <property type="term" value="F:iron ion binding"/>
    <property type="evidence" value="ECO:0007669"/>
    <property type="project" value="InterPro"/>
</dbReference>
<evidence type="ECO:0000313" key="9">
    <source>
        <dbReference type="EMBL" id="SIN82793.1"/>
    </source>
</evidence>
<feature type="transmembrane region" description="Helical" evidence="7">
    <location>
        <begin position="145"/>
        <end position="167"/>
    </location>
</feature>
<evidence type="ECO:0000256" key="5">
    <source>
        <dbReference type="ARBA" id="ARBA00023098"/>
    </source>
</evidence>
<dbReference type="RefSeq" id="WP_074205051.1">
    <property type="nucleotide sequence ID" value="NZ_FSQW01000002.1"/>
</dbReference>
<dbReference type="GO" id="GO:0008610">
    <property type="term" value="P:lipid biosynthetic process"/>
    <property type="evidence" value="ECO:0007669"/>
    <property type="project" value="InterPro"/>
</dbReference>
<dbReference type="Pfam" id="PF04116">
    <property type="entry name" value="FA_hydroxylase"/>
    <property type="match status" value="1"/>
</dbReference>
<protein>
    <submittedName>
        <fullName evidence="9">Sterol desaturase/sphingolipid hydroxylase, fatty acid hydroxylase superfamily</fullName>
    </submittedName>
</protein>
<keyword evidence="3 7" id="KW-1133">Transmembrane helix</keyword>
<dbReference type="GO" id="GO:0016020">
    <property type="term" value="C:membrane"/>
    <property type="evidence" value="ECO:0007669"/>
    <property type="project" value="GOC"/>
</dbReference>
<keyword evidence="6 7" id="KW-0472">Membrane</keyword>
<feature type="transmembrane region" description="Helical" evidence="7">
    <location>
        <begin position="54"/>
        <end position="75"/>
    </location>
</feature>
<dbReference type="GO" id="GO:0050479">
    <property type="term" value="F:glyceryl-ether monooxygenase activity"/>
    <property type="evidence" value="ECO:0007669"/>
    <property type="project" value="TreeGrafter"/>
</dbReference>
<dbReference type="PANTHER" id="PTHR21624">
    <property type="entry name" value="STEROL DESATURASE-RELATED PROTEIN"/>
    <property type="match status" value="1"/>
</dbReference>
<feature type="transmembrane region" description="Helical" evidence="7">
    <location>
        <begin position="87"/>
        <end position="104"/>
    </location>
</feature>
<name>A0A1N6EIF0_9SPHN</name>
<organism evidence="9 10">
    <name type="scientific">Parasphingorhabdus marina DSM 22363</name>
    <dbReference type="NCBI Taxonomy" id="1123272"/>
    <lineage>
        <taxon>Bacteria</taxon>
        <taxon>Pseudomonadati</taxon>
        <taxon>Pseudomonadota</taxon>
        <taxon>Alphaproteobacteria</taxon>
        <taxon>Sphingomonadales</taxon>
        <taxon>Sphingomonadaceae</taxon>
        <taxon>Parasphingorhabdus</taxon>
    </lineage>
</organism>
<dbReference type="AlphaFoldDB" id="A0A1N6EIF0"/>
<comment type="subcellular location">
    <subcellularLocation>
        <location evidence="1">Endomembrane system</location>
        <topology evidence="1">Multi-pass membrane protein</topology>
    </subcellularLocation>
</comment>
<evidence type="ECO:0000256" key="1">
    <source>
        <dbReference type="ARBA" id="ARBA00004127"/>
    </source>
</evidence>
<evidence type="ECO:0000256" key="7">
    <source>
        <dbReference type="SAM" id="Phobius"/>
    </source>
</evidence>
<proteinExistence type="predicted"/>
<dbReference type="PANTHER" id="PTHR21624:SF1">
    <property type="entry name" value="ALKYLGLYCEROL MONOOXYGENASE"/>
    <property type="match status" value="1"/>
</dbReference>
<sequence>MLEQFVSVVGGEASLWILASGYFGLVLAERLYFVFARPGKYNDADALCSIGLNLMNSVIGLIIGLAFPLALSVWAYENFRIFTTHSLWLSLAIAFLAHELAYYWEHRLGHRVGLFWAFHSIHHSSNEFNHSTAARGFFLDGKLQVVGAITASMLGVSPVVYLAIVVVKSIFGIWNHASYVGDLGWMERIFATPRNHMVHHANQSQYIDKNFSQVLILWDRWFGTFEAYDEPPVVGLVKPVDDNNPLTAQFAGFRQLFERMAVADRWTDKLAYLWKPPEWSHDGVCRSDCPKYRLAVPVSK</sequence>
<keyword evidence="10" id="KW-1185">Reference proteome</keyword>
<dbReference type="GO" id="GO:0006643">
    <property type="term" value="P:membrane lipid metabolic process"/>
    <property type="evidence" value="ECO:0007669"/>
    <property type="project" value="TreeGrafter"/>
</dbReference>
<feature type="transmembrane region" description="Helical" evidence="7">
    <location>
        <begin position="13"/>
        <end position="33"/>
    </location>
</feature>
<dbReference type="GO" id="GO:0012505">
    <property type="term" value="C:endomembrane system"/>
    <property type="evidence" value="ECO:0007669"/>
    <property type="project" value="UniProtKB-SubCell"/>
</dbReference>
<dbReference type="Proteomes" id="UP000185192">
    <property type="component" value="Unassembled WGS sequence"/>
</dbReference>
<keyword evidence="4" id="KW-0560">Oxidoreductase</keyword>
<dbReference type="EMBL" id="FSQW01000002">
    <property type="protein sequence ID" value="SIN82793.1"/>
    <property type="molecule type" value="Genomic_DNA"/>
</dbReference>
<evidence type="ECO:0000256" key="2">
    <source>
        <dbReference type="ARBA" id="ARBA00022692"/>
    </source>
</evidence>